<dbReference type="InterPro" id="IPR002942">
    <property type="entry name" value="S4_RNA-bd"/>
</dbReference>
<sequence length="263" mass="30421">MTTLDNELLKKKFIEQSRISYNKNVIVFTKFLNLNGQSILCSIKKQLTTSYLLFGGYTFAERQMVAFIPDETFHDLSNFPIDLLKISLSKRRFSQSITHRDVLGTIMSLGLNRDVIGDIIVREKEDQTNIYIFCDRKMSEFIINNLTEIKRTRVIVQKISMDDKETNVDIEDLKPVFKSVNELIVSNRIDVVIAKAYHFSRENSKKYILAQKVFINGRIVNKISEECNDNDIISVRGCGRFVFSKSEGLSKKGKIKAVFKFYQ</sequence>
<organism evidence="3 4">
    <name type="scientific">Lachnobacterium bovis DSM 14045</name>
    <dbReference type="NCBI Taxonomy" id="1122142"/>
    <lineage>
        <taxon>Bacteria</taxon>
        <taxon>Bacillati</taxon>
        <taxon>Bacillota</taxon>
        <taxon>Clostridia</taxon>
        <taxon>Lachnospirales</taxon>
        <taxon>Lachnospiraceae</taxon>
        <taxon>Lachnobacterium</taxon>
    </lineage>
</organism>
<evidence type="ECO:0000259" key="2">
    <source>
        <dbReference type="SMART" id="SM00363"/>
    </source>
</evidence>
<proteinExistence type="predicted"/>
<evidence type="ECO:0000256" key="1">
    <source>
        <dbReference type="PROSITE-ProRule" id="PRU00182"/>
    </source>
</evidence>
<dbReference type="InterPro" id="IPR040591">
    <property type="entry name" value="RqcP2_RBD"/>
</dbReference>
<dbReference type="GO" id="GO:0003723">
    <property type="term" value="F:RNA binding"/>
    <property type="evidence" value="ECO:0007669"/>
    <property type="project" value="UniProtKB-KW"/>
</dbReference>
<evidence type="ECO:0000313" key="4">
    <source>
        <dbReference type="Proteomes" id="UP000183918"/>
    </source>
</evidence>
<dbReference type="SMART" id="SM00363">
    <property type="entry name" value="S4"/>
    <property type="match status" value="1"/>
</dbReference>
<dbReference type="InterPro" id="IPR012677">
    <property type="entry name" value="Nucleotide-bd_a/b_plait_sf"/>
</dbReference>
<feature type="domain" description="RNA-binding S4" evidence="2">
    <location>
        <begin position="187"/>
        <end position="254"/>
    </location>
</feature>
<dbReference type="OrthoDB" id="9812787at2"/>
<dbReference type="PROSITE" id="PS50889">
    <property type="entry name" value="S4"/>
    <property type="match status" value="1"/>
</dbReference>
<dbReference type="Gene3D" id="3.30.1370.160">
    <property type="match status" value="1"/>
</dbReference>
<name>A0A1H3F682_9FIRM</name>
<gene>
    <name evidence="3" type="ORF">SAMN02910414_00161</name>
</gene>
<keyword evidence="1" id="KW-0694">RNA-binding</keyword>
<dbReference type="EMBL" id="FNPG01000004">
    <property type="protein sequence ID" value="SDX86415.1"/>
    <property type="molecule type" value="Genomic_DNA"/>
</dbReference>
<dbReference type="STRING" id="1122142.SAMN02910414_00161"/>
<dbReference type="Pfam" id="PF01479">
    <property type="entry name" value="S4"/>
    <property type="match status" value="1"/>
</dbReference>
<keyword evidence="4" id="KW-1185">Reference proteome</keyword>
<protein>
    <submittedName>
        <fullName evidence="3">RNA-binding protein YlmH, contains S4-like domain</fullName>
    </submittedName>
</protein>
<dbReference type="Pfam" id="PF17774">
    <property type="entry name" value="YlmH_RBD"/>
    <property type="match status" value="1"/>
</dbReference>
<dbReference type="SUPFAM" id="SSF55174">
    <property type="entry name" value="Alpha-L RNA-binding motif"/>
    <property type="match status" value="1"/>
</dbReference>
<dbReference type="InterPro" id="IPR036986">
    <property type="entry name" value="S4_RNA-bd_sf"/>
</dbReference>
<dbReference type="CDD" id="cd00165">
    <property type="entry name" value="S4"/>
    <property type="match status" value="1"/>
</dbReference>
<evidence type="ECO:0000313" key="3">
    <source>
        <dbReference type="EMBL" id="SDX86415.1"/>
    </source>
</evidence>
<accession>A0A1H3F682</accession>
<dbReference type="Proteomes" id="UP000183918">
    <property type="component" value="Unassembled WGS sequence"/>
</dbReference>
<reference evidence="3 4" key="1">
    <citation type="submission" date="2016-10" db="EMBL/GenBank/DDBJ databases">
        <authorList>
            <person name="de Groot N.N."/>
        </authorList>
    </citation>
    <scope>NUCLEOTIDE SEQUENCE [LARGE SCALE GENOMIC DNA]</scope>
    <source>
        <strain evidence="3 4">DSM 14045</strain>
    </source>
</reference>
<dbReference type="Gene3D" id="3.10.290.10">
    <property type="entry name" value="RNA-binding S4 domain"/>
    <property type="match status" value="1"/>
</dbReference>
<dbReference type="Gene3D" id="3.30.70.330">
    <property type="match status" value="1"/>
</dbReference>
<dbReference type="RefSeq" id="WP_074715123.1">
    <property type="nucleotide sequence ID" value="NZ_FNPG01000004.1"/>
</dbReference>
<dbReference type="AlphaFoldDB" id="A0A1H3F682"/>